<evidence type="ECO:0000256" key="1">
    <source>
        <dbReference type="SAM" id="SignalP"/>
    </source>
</evidence>
<dbReference type="RefSeq" id="WP_139716521.1">
    <property type="nucleotide sequence ID" value="NZ_CP040871.1"/>
</dbReference>
<sequence length="91" mass="10209">MRPILPLLFALALSACATVPPEDMLANAEPVTRTETNGDVITEYRVAGALKMVKVMPFRGPTYYVYDRDGDGKLDWGKGEAPMTYYKLYSW</sequence>
<dbReference type="EMBL" id="CP040871">
    <property type="protein sequence ID" value="QDA57470.1"/>
    <property type="molecule type" value="Genomic_DNA"/>
</dbReference>
<keyword evidence="1" id="KW-0732">Signal</keyword>
<dbReference type="KEGG" id="thes:FHQ07_09180"/>
<feature type="chain" id="PRO_5023038049" evidence="1">
    <location>
        <begin position="18"/>
        <end position="91"/>
    </location>
</feature>
<accession>A0A5B7ZQW2</accession>
<protein>
    <submittedName>
        <fullName evidence="2">DUF2782 domain-containing protein</fullName>
    </submittedName>
</protein>
<dbReference type="Gene3D" id="2.20.130.30">
    <property type="entry name" value="Protein of unknown function DUF2782"/>
    <property type="match status" value="1"/>
</dbReference>
<evidence type="ECO:0000313" key="3">
    <source>
        <dbReference type="Proteomes" id="UP000308149"/>
    </source>
</evidence>
<dbReference type="Proteomes" id="UP000308149">
    <property type="component" value="Chromosome"/>
</dbReference>
<keyword evidence="3" id="KW-1185">Reference proteome</keyword>
<dbReference type="PROSITE" id="PS51257">
    <property type="entry name" value="PROKAR_LIPOPROTEIN"/>
    <property type="match status" value="1"/>
</dbReference>
<dbReference type="OrthoDB" id="5296182at2"/>
<feature type="signal peptide" evidence="1">
    <location>
        <begin position="1"/>
        <end position="17"/>
    </location>
</feature>
<dbReference type="Pfam" id="PF11191">
    <property type="entry name" value="DUF2782"/>
    <property type="match status" value="1"/>
</dbReference>
<dbReference type="InterPro" id="IPR021357">
    <property type="entry name" value="DUF2782"/>
</dbReference>
<evidence type="ECO:0000313" key="2">
    <source>
        <dbReference type="EMBL" id="QDA57470.1"/>
    </source>
</evidence>
<reference evidence="2 3" key="1">
    <citation type="submission" date="2019-06" db="EMBL/GenBank/DDBJ databases">
        <title>Thermomonas aquatica sp. nov., isolated from an industrial wastewater treatment plant.</title>
        <authorList>
            <person name="Jeon J.H."/>
            <person name="Park D.-S."/>
        </authorList>
    </citation>
    <scope>NUCLEOTIDE SEQUENCE [LARGE SCALE GENOMIC DNA]</scope>
    <source>
        <strain evidence="2 3">SY21</strain>
    </source>
</reference>
<organism evidence="2 3">
    <name type="scientific">Thermomonas aquatica</name>
    <dbReference type="NCBI Taxonomy" id="2202149"/>
    <lineage>
        <taxon>Bacteria</taxon>
        <taxon>Pseudomonadati</taxon>
        <taxon>Pseudomonadota</taxon>
        <taxon>Gammaproteobacteria</taxon>
        <taxon>Lysobacterales</taxon>
        <taxon>Lysobacteraceae</taxon>
        <taxon>Thermomonas</taxon>
    </lineage>
</organism>
<dbReference type="AlphaFoldDB" id="A0A5B7ZQW2"/>
<gene>
    <name evidence="2" type="ORF">FHQ07_09180</name>
</gene>
<proteinExistence type="predicted"/>
<name>A0A5B7ZQW2_9GAMM</name>